<evidence type="ECO:0000313" key="2">
    <source>
        <dbReference type="Proteomes" id="UP001626550"/>
    </source>
</evidence>
<accession>A0ABD2QED7</accession>
<sequence>MPPVCFIVNKGPKKEKGLPIHCSGGQTLTVLFLYIVAFTFGEFVELIRLPGLLEQQTKGDAGNVSNIHQTIG</sequence>
<protein>
    <submittedName>
        <fullName evidence="1">Uncharacterized protein</fullName>
    </submittedName>
</protein>
<name>A0ABD2QED7_9PLAT</name>
<proteinExistence type="predicted"/>
<comment type="caution">
    <text evidence="1">The sequence shown here is derived from an EMBL/GenBank/DDBJ whole genome shotgun (WGS) entry which is preliminary data.</text>
</comment>
<organism evidence="1 2">
    <name type="scientific">Cichlidogyrus casuarinus</name>
    <dbReference type="NCBI Taxonomy" id="1844966"/>
    <lineage>
        <taxon>Eukaryota</taxon>
        <taxon>Metazoa</taxon>
        <taxon>Spiralia</taxon>
        <taxon>Lophotrochozoa</taxon>
        <taxon>Platyhelminthes</taxon>
        <taxon>Monogenea</taxon>
        <taxon>Monopisthocotylea</taxon>
        <taxon>Dactylogyridea</taxon>
        <taxon>Ancyrocephalidae</taxon>
        <taxon>Cichlidogyrus</taxon>
    </lineage>
</organism>
<gene>
    <name evidence="1" type="ORF">Ciccas_003425</name>
</gene>
<dbReference type="AlphaFoldDB" id="A0ABD2QED7"/>
<evidence type="ECO:0000313" key="1">
    <source>
        <dbReference type="EMBL" id="KAL3317918.1"/>
    </source>
</evidence>
<reference evidence="1 2" key="1">
    <citation type="submission" date="2024-11" db="EMBL/GenBank/DDBJ databases">
        <title>Adaptive evolution of stress response genes in parasites aligns with host niche diversity.</title>
        <authorList>
            <person name="Hahn C."/>
            <person name="Resl P."/>
        </authorList>
    </citation>
    <scope>NUCLEOTIDE SEQUENCE [LARGE SCALE GENOMIC DNA]</scope>
    <source>
        <strain evidence="1">EGGRZ-B1_66</strain>
        <tissue evidence="1">Body</tissue>
    </source>
</reference>
<keyword evidence="2" id="KW-1185">Reference proteome</keyword>
<dbReference type="Proteomes" id="UP001626550">
    <property type="component" value="Unassembled WGS sequence"/>
</dbReference>
<dbReference type="EMBL" id="JBJKFK010000310">
    <property type="protein sequence ID" value="KAL3317918.1"/>
    <property type="molecule type" value="Genomic_DNA"/>
</dbReference>